<dbReference type="PANTHER" id="PTHR24094:SF15">
    <property type="entry name" value="AMP-DEPENDENT SYNTHETASE_LIGASE DOMAIN-CONTAINING PROTEIN-RELATED"/>
    <property type="match status" value="1"/>
</dbReference>
<dbReference type="PROSITE" id="PS51257">
    <property type="entry name" value="PROKAR_LIPOPROTEIN"/>
    <property type="match status" value="1"/>
</dbReference>
<feature type="domain" description="Excalibur calcium-binding" evidence="2">
    <location>
        <begin position="268"/>
        <end position="304"/>
    </location>
</feature>
<keyword evidence="4" id="KW-1185">Reference proteome</keyword>
<dbReference type="Pfam" id="PF07510">
    <property type="entry name" value="GmrSD_C"/>
    <property type="match status" value="1"/>
</dbReference>
<feature type="signal peptide" evidence="1">
    <location>
        <begin position="1"/>
        <end position="35"/>
    </location>
</feature>
<feature type="chain" id="PRO_5013058047" evidence="1">
    <location>
        <begin position="36"/>
        <end position="305"/>
    </location>
</feature>
<dbReference type="PANTHER" id="PTHR24094">
    <property type="entry name" value="SECRETED PROTEIN"/>
    <property type="match status" value="1"/>
</dbReference>
<sequence>MSVPARPLVRTRRLARATVAPLLALALLGGCAVEATSGDETSAEAPVEAAAPSDGPPGTALAALAELAVKGRAPRTGYDRDLFGNGWVDTDRNGCDTRNDVLARDLTGETFKPGTRDCVVLTGSLADPYSGRTIAFQRGEGTSEAVQIDHVVALSDAWQKGAQQWDADARARFANDPLNLLAVDGPLNMQKSDGDAATWLPPATSFRCTYVARQVAVKVGYGVWVTQAEKDAMATVLSACPDEPLPAGAVAAVPPAPAPAVLPDASASYANCAEVKAAGAAPIRVGDPGFSPSFDGDGDGVGCES</sequence>
<proteinExistence type="predicted"/>
<dbReference type="OrthoDB" id="5196645at2"/>
<name>A0A285V4M8_9ACTN</name>
<reference evidence="4" key="1">
    <citation type="submission" date="2017-08" db="EMBL/GenBank/DDBJ databases">
        <authorList>
            <person name="Varghese N."/>
            <person name="Submissions S."/>
        </authorList>
    </citation>
    <scope>NUCLEOTIDE SEQUENCE [LARGE SCALE GENOMIC DNA]</scope>
    <source>
        <strain evidence="4">DSM 4725</strain>
    </source>
</reference>
<organism evidence="3 4">
    <name type="scientific">Blastococcus aggregatus</name>
    <dbReference type="NCBI Taxonomy" id="38502"/>
    <lineage>
        <taxon>Bacteria</taxon>
        <taxon>Bacillati</taxon>
        <taxon>Actinomycetota</taxon>
        <taxon>Actinomycetes</taxon>
        <taxon>Geodermatophilales</taxon>
        <taxon>Geodermatophilaceae</taxon>
        <taxon>Blastococcus</taxon>
    </lineage>
</organism>
<evidence type="ECO:0000256" key="1">
    <source>
        <dbReference type="SAM" id="SignalP"/>
    </source>
</evidence>
<evidence type="ECO:0000259" key="2">
    <source>
        <dbReference type="SMART" id="SM00894"/>
    </source>
</evidence>
<dbReference type="SMART" id="SM00894">
    <property type="entry name" value="Excalibur"/>
    <property type="match status" value="1"/>
</dbReference>
<accession>A0A285V4M8</accession>
<dbReference type="InterPro" id="IPR011089">
    <property type="entry name" value="GmrSD_C"/>
</dbReference>
<evidence type="ECO:0000313" key="4">
    <source>
        <dbReference type="Proteomes" id="UP000219435"/>
    </source>
</evidence>
<evidence type="ECO:0000313" key="3">
    <source>
        <dbReference type="EMBL" id="SOC48897.1"/>
    </source>
</evidence>
<gene>
    <name evidence="3" type="ORF">SAMN05660748_1610</name>
</gene>
<dbReference type="InterPro" id="IPR008613">
    <property type="entry name" value="Excalibur_Ca-bd_domain"/>
</dbReference>
<dbReference type="AlphaFoldDB" id="A0A285V4M8"/>
<dbReference type="Pfam" id="PF05901">
    <property type="entry name" value="Excalibur"/>
    <property type="match status" value="1"/>
</dbReference>
<keyword evidence="1" id="KW-0732">Signal</keyword>
<protein>
    <submittedName>
        <fullName evidence="3">Excalibur calcium-binding domain-containing protein</fullName>
    </submittedName>
</protein>
<dbReference type="EMBL" id="OBQI01000002">
    <property type="protein sequence ID" value="SOC48897.1"/>
    <property type="molecule type" value="Genomic_DNA"/>
</dbReference>
<dbReference type="Proteomes" id="UP000219435">
    <property type="component" value="Unassembled WGS sequence"/>
</dbReference>